<keyword evidence="5" id="KW-0326">Glycosidase</keyword>
<dbReference type="HOGENOM" id="CLU_005015_3_2_11"/>
<evidence type="ECO:0000256" key="2">
    <source>
        <dbReference type="ARBA" id="ARBA00007401"/>
    </source>
</evidence>
<evidence type="ECO:0000256" key="4">
    <source>
        <dbReference type="ARBA" id="ARBA00022801"/>
    </source>
</evidence>
<dbReference type="Gene3D" id="2.60.120.260">
    <property type="entry name" value="Galactose-binding domain-like"/>
    <property type="match status" value="1"/>
</dbReference>
<dbReference type="PANTHER" id="PTHR43730:SF1">
    <property type="entry name" value="BETA-MANNOSIDASE"/>
    <property type="match status" value="1"/>
</dbReference>
<dbReference type="SUPFAM" id="SSF51445">
    <property type="entry name" value="(Trans)glycosidases"/>
    <property type="match status" value="1"/>
</dbReference>
<organism evidence="8 9">
    <name type="scientific">Beutenbergia cavernae (strain ATCC BAA-8 / DSM 12333 / CCUG 43141 / JCM 11478 / NBRC 16432 / NCIMB 13614 / HKI 0122)</name>
    <dbReference type="NCBI Taxonomy" id="471853"/>
    <lineage>
        <taxon>Bacteria</taxon>
        <taxon>Bacillati</taxon>
        <taxon>Actinomycetota</taxon>
        <taxon>Actinomycetes</taxon>
        <taxon>Micrococcales</taxon>
        <taxon>Beutenbergiaceae</taxon>
        <taxon>Beutenbergia</taxon>
    </lineage>
</organism>
<feature type="domain" description="Beta-mannosidase-like galactose-binding" evidence="7">
    <location>
        <begin position="19"/>
        <end position="182"/>
    </location>
</feature>
<dbReference type="Pfam" id="PF22666">
    <property type="entry name" value="Glyco_hydro_2_N2"/>
    <property type="match status" value="1"/>
</dbReference>
<dbReference type="InterPro" id="IPR054593">
    <property type="entry name" value="Beta-mannosidase-like_N2"/>
</dbReference>
<dbReference type="OrthoDB" id="9758603at2"/>
<feature type="domain" description="Glycoside hydrolase family 2 immunoglobulin-like beta-sandwich" evidence="6">
    <location>
        <begin position="239"/>
        <end position="295"/>
    </location>
</feature>
<dbReference type="eggNOG" id="COG3250">
    <property type="taxonomic scope" value="Bacteria"/>
</dbReference>
<evidence type="ECO:0000256" key="3">
    <source>
        <dbReference type="ARBA" id="ARBA00012754"/>
    </source>
</evidence>
<dbReference type="Gene3D" id="3.20.20.80">
    <property type="entry name" value="Glycosidases"/>
    <property type="match status" value="1"/>
</dbReference>
<dbReference type="AlphaFoldDB" id="C5BUS9"/>
<dbReference type="InterPro" id="IPR036156">
    <property type="entry name" value="Beta-gal/glucu_dom_sf"/>
</dbReference>
<dbReference type="GO" id="GO:0006516">
    <property type="term" value="P:glycoprotein catabolic process"/>
    <property type="evidence" value="ECO:0007669"/>
    <property type="project" value="TreeGrafter"/>
</dbReference>
<dbReference type="CAZy" id="GH2">
    <property type="family name" value="Glycoside Hydrolase Family 2"/>
</dbReference>
<comment type="similarity">
    <text evidence="2">Belongs to the glycosyl hydrolase 2 family.</text>
</comment>
<dbReference type="InterPro" id="IPR050887">
    <property type="entry name" value="Beta-mannosidase_GH2"/>
</dbReference>
<gene>
    <name evidence="8" type="ordered locus">Bcav_0037</name>
</gene>
<accession>C5BUS9</accession>
<dbReference type="InterPro" id="IPR013783">
    <property type="entry name" value="Ig-like_fold"/>
</dbReference>
<dbReference type="Pfam" id="PF00703">
    <property type="entry name" value="Glyco_hydro_2"/>
    <property type="match status" value="1"/>
</dbReference>
<proteinExistence type="inferred from homology"/>
<dbReference type="EMBL" id="CP001618">
    <property type="protein sequence ID" value="ACQ78303.1"/>
    <property type="molecule type" value="Genomic_DNA"/>
</dbReference>
<dbReference type="Proteomes" id="UP000007962">
    <property type="component" value="Chromosome"/>
</dbReference>
<evidence type="ECO:0000259" key="6">
    <source>
        <dbReference type="Pfam" id="PF00703"/>
    </source>
</evidence>
<dbReference type="InterPro" id="IPR008979">
    <property type="entry name" value="Galactose-bd-like_sf"/>
</dbReference>
<dbReference type="GO" id="GO:0005975">
    <property type="term" value="P:carbohydrate metabolic process"/>
    <property type="evidence" value="ECO:0007669"/>
    <property type="project" value="InterPro"/>
</dbReference>
<dbReference type="SUPFAM" id="SSF49303">
    <property type="entry name" value="beta-Galactosidase/glucuronidase domain"/>
    <property type="match status" value="1"/>
</dbReference>
<evidence type="ECO:0000256" key="5">
    <source>
        <dbReference type="ARBA" id="ARBA00023295"/>
    </source>
</evidence>
<dbReference type="STRING" id="471853.Bcav_0037"/>
<keyword evidence="9" id="KW-1185">Reference proteome</keyword>
<comment type="catalytic activity">
    <reaction evidence="1">
        <text>Hydrolysis of terminal, non-reducing beta-D-mannose residues in beta-D-mannosides.</text>
        <dbReference type="EC" id="3.2.1.25"/>
    </reaction>
</comment>
<evidence type="ECO:0000313" key="8">
    <source>
        <dbReference type="EMBL" id="ACQ78303.1"/>
    </source>
</evidence>
<dbReference type="SUPFAM" id="SSF49785">
    <property type="entry name" value="Galactose-binding domain-like"/>
    <property type="match status" value="1"/>
</dbReference>
<evidence type="ECO:0000259" key="7">
    <source>
        <dbReference type="Pfam" id="PF22666"/>
    </source>
</evidence>
<keyword evidence="4" id="KW-0378">Hydrolase</keyword>
<name>C5BUS9_BEUC1</name>
<protein>
    <recommendedName>
        <fullName evidence="3">beta-mannosidase</fullName>
        <ecNumber evidence="3">3.2.1.25</ecNumber>
    </recommendedName>
</protein>
<dbReference type="GO" id="GO:0004567">
    <property type="term" value="F:beta-mannosidase activity"/>
    <property type="evidence" value="ECO:0007669"/>
    <property type="project" value="UniProtKB-EC"/>
</dbReference>
<dbReference type="InterPro" id="IPR017853">
    <property type="entry name" value="GH"/>
</dbReference>
<dbReference type="FunFam" id="3.20.20.80:FF:000050">
    <property type="entry name" value="Beta-mannosidase B"/>
    <property type="match status" value="1"/>
</dbReference>
<evidence type="ECO:0000313" key="9">
    <source>
        <dbReference type="Proteomes" id="UP000007962"/>
    </source>
</evidence>
<dbReference type="EC" id="3.2.1.25" evidence="3"/>
<sequence length="831" mass="91331">MHSRDLHDGWTIHAHGAEVPDAVADAEIPVTVPGTSHTALLDAGLIPDPYIGTHELDVAWMHRADWRFTTTFDEAGAAADERVDLVFAGIDTVATVSLGGRELGRTANMHRSYRFDVRDLADGGAHDLVVDVRSALSYGEAERDRLGARPAAYPHPLNMVRKMACSFGWDWGPDLQTAGLWRPVHVERWRVARLASVRPLVGIRLDGVPYVRVHVDVERSGLTDAGPLTIRAAVAGAAREVTIPADASTAVVEIAAPEAELWWPVGHGEQPLYELDVELVDGEVRDTWQRRIGFRTVDVDETPDEHGTPWTLRVNGTPIFVKGANWIPDDHLLTRITRERLERRIDQALGANLNLLRVWGGGIYESRDFYELCDERGVLVWQDFLLACAAYPEEEPLAGELEAEARENVARLTPHPSLVVWNGGNENVWGFLDWGWRAELDGATWGYGYATELLPRVVAELDPTRPYSWNSPSSPGFALDERHPNDPDHGTHHQWEVWNRLDYTHYASEIPRFCSEFGFQGPPAWATLERAVRPADGVWSTEDAAFLLHQKAADGNAKLDAGLAPHLGVPEDFADWHWATQLNQARAVAFAIEHYRSWWPRTAGAIVWQLNDCWPVTSWAAVDSDERVKPLWFALRHAFADRLVRVVERDGVPVVALVNDTAAPWSGAARATRETFAGEVLAEEAFDVVVAPRSVALVPLPTALRTPLDAAAEAVVVRFGDERTVHLFVEDVDAALDPASISAEVTPVEGGYRVEVRARSLTRDVALLVDRLDPAASVDDALVTLPAGESVTFHVRTAVALDSAALTSAPVLRTANDVVGAALGRSGSALV</sequence>
<dbReference type="KEGG" id="bcv:Bcav_0037"/>
<dbReference type="PANTHER" id="PTHR43730">
    <property type="entry name" value="BETA-MANNOSIDASE"/>
    <property type="match status" value="1"/>
</dbReference>
<evidence type="ECO:0000256" key="1">
    <source>
        <dbReference type="ARBA" id="ARBA00000829"/>
    </source>
</evidence>
<dbReference type="RefSeq" id="WP_012725083.1">
    <property type="nucleotide sequence ID" value="NC_012669.1"/>
</dbReference>
<dbReference type="Gene3D" id="2.60.40.10">
    <property type="entry name" value="Immunoglobulins"/>
    <property type="match status" value="1"/>
</dbReference>
<dbReference type="InterPro" id="IPR006102">
    <property type="entry name" value="Ig-like_GH2"/>
</dbReference>
<reference evidence="8 9" key="1">
    <citation type="journal article" date="2009" name="Stand. Genomic Sci.">
        <title>Complete genome sequence of Beutenbergia cavernae type strain (HKI 0122).</title>
        <authorList>
            <person name="Land M."/>
            <person name="Pukall R."/>
            <person name="Abt B."/>
            <person name="Goker M."/>
            <person name="Rohde M."/>
            <person name="Glavina Del Rio T."/>
            <person name="Tice H."/>
            <person name="Copeland A."/>
            <person name="Cheng J.F."/>
            <person name="Lucas S."/>
            <person name="Chen F."/>
            <person name="Nolan M."/>
            <person name="Bruce D."/>
            <person name="Goodwin L."/>
            <person name="Pitluck S."/>
            <person name="Ivanova N."/>
            <person name="Mavromatis K."/>
            <person name="Ovchinnikova G."/>
            <person name="Pati A."/>
            <person name="Chen A."/>
            <person name="Palaniappan K."/>
            <person name="Hauser L."/>
            <person name="Chang Y.J."/>
            <person name="Jefferies C.C."/>
            <person name="Saunders E."/>
            <person name="Brettin T."/>
            <person name="Detter J.C."/>
            <person name="Han C."/>
            <person name="Chain P."/>
            <person name="Bristow J."/>
            <person name="Eisen J.A."/>
            <person name="Markowitz V."/>
            <person name="Hugenholtz P."/>
            <person name="Kyrpides N.C."/>
            <person name="Klenk H.P."/>
            <person name="Lapidus A."/>
        </authorList>
    </citation>
    <scope>NUCLEOTIDE SEQUENCE [LARGE SCALE GENOMIC DNA]</scope>
    <source>
        <strain evidence="9">ATCC BAA-8 / DSM 12333 / NBRC 16432</strain>
    </source>
</reference>